<dbReference type="InterPro" id="IPR020635">
    <property type="entry name" value="Tyr_kinase_cat_dom"/>
</dbReference>
<dbReference type="PROSITE" id="PS50011">
    <property type="entry name" value="PROTEIN_KINASE_DOM"/>
    <property type="match status" value="2"/>
</dbReference>
<evidence type="ECO:0000259" key="16">
    <source>
        <dbReference type="PROSITE" id="PS50011"/>
    </source>
</evidence>
<dbReference type="GO" id="GO:0007165">
    <property type="term" value="P:signal transduction"/>
    <property type="evidence" value="ECO:0007669"/>
    <property type="project" value="TreeGrafter"/>
</dbReference>
<reference evidence="17 18" key="2">
    <citation type="submission" date="2020-07" db="EMBL/GenBank/DDBJ databases">
        <title>Genome assembly of wild tea tree DASZ reveals pedigree and selection history of tea varieties.</title>
        <authorList>
            <person name="Zhang W."/>
        </authorList>
    </citation>
    <scope>NUCLEOTIDE SEQUENCE [LARGE SCALE GENOMIC DNA]</scope>
    <source>
        <strain evidence="18">cv. G240</strain>
        <tissue evidence="17">Leaf</tissue>
    </source>
</reference>
<evidence type="ECO:0000256" key="12">
    <source>
        <dbReference type="ARBA" id="ARBA00047811"/>
    </source>
</evidence>
<dbReference type="GO" id="GO:0005524">
    <property type="term" value="F:ATP binding"/>
    <property type="evidence" value="ECO:0007669"/>
    <property type="project" value="UniProtKB-UniRule"/>
</dbReference>
<dbReference type="GO" id="GO:0000082">
    <property type="term" value="P:G1/S transition of mitotic cell cycle"/>
    <property type="evidence" value="ECO:0007669"/>
    <property type="project" value="TreeGrafter"/>
</dbReference>
<dbReference type="Proteomes" id="UP000593564">
    <property type="component" value="Unassembled WGS sequence"/>
</dbReference>
<feature type="domain" description="Protein kinase" evidence="16">
    <location>
        <begin position="9"/>
        <end position="239"/>
    </location>
</feature>
<evidence type="ECO:0000313" key="18">
    <source>
        <dbReference type="Proteomes" id="UP000593564"/>
    </source>
</evidence>
<comment type="catalytic activity">
    <reaction evidence="13">
        <text>L-seryl-[protein] + ATP = O-phospho-L-seryl-[protein] + ADP + H(+)</text>
        <dbReference type="Rhea" id="RHEA:17989"/>
        <dbReference type="Rhea" id="RHEA-COMP:9863"/>
        <dbReference type="Rhea" id="RHEA-COMP:11604"/>
        <dbReference type="ChEBI" id="CHEBI:15378"/>
        <dbReference type="ChEBI" id="CHEBI:29999"/>
        <dbReference type="ChEBI" id="CHEBI:30616"/>
        <dbReference type="ChEBI" id="CHEBI:83421"/>
        <dbReference type="ChEBI" id="CHEBI:456216"/>
        <dbReference type="EC" id="2.7.11.22"/>
    </reaction>
</comment>
<evidence type="ECO:0000256" key="10">
    <source>
        <dbReference type="ARBA" id="ARBA00022840"/>
    </source>
</evidence>
<dbReference type="PROSITE" id="PS00107">
    <property type="entry name" value="PROTEIN_KINASE_ATP"/>
    <property type="match status" value="1"/>
</dbReference>
<keyword evidence="5" id="KW-0132">Cell division</keyword>
<dbReference type="InterPro" id="IPR008266">
    <property type="entry name" value="Tyr_kinase_AS"/>
</dbReference>
<evidence type="ECO:0000256" key="3">
    <source>
        <dbReference type="ARBA" id="ARBA00022527"/>
    </source>
</evidence>
<dbReference type="SUPFAM" id="SSF56112">
    <property type="entry name" value="Protein kinase-like (PK-like)"/>
    <property type="match status" value="2"/>
</dbReference>
<keyword evidence="4" id="KW-0597">Phosphoprotein</keyword>
<evidence type="ECO:0000256" key="11">
    <source>
        <dbReference type="ARBA" id="ARBA00023306"/>
    </source>
</evidence>
<dbReference type="InterPro" id="IPR017441">
    <property type="entry name" value="Protein_kinase_ATP_BS"/>
</dbReference>
<keyword evidence="8" id="KW-0498">Mitosis</keyword>
<dbReference type="Gene3D" id="3.30.200.20">
    <property type="entry name" value="Phosphorylase Kinase, domain 1"/>
    <property type="match status" value="2"/>
</dbReference>
<evidence type="ECO:0000256" key="8">
    <source>
        <dbReference type="ARBA" id="ARBA00022776"/>
    </source>
</evidence>
<dbReference type="SMART" id="SM00220">
    <property type="entry name" value="S_TKc"/>
    <property type="match status" value="2"/>
</dbReference>
<evidence type="ECO:0000256" key="1">
    <source>
        <dbReference type="ARBA" id="ARBA00006485"/>
    </source>
</evidence>
<dbReference type="GO" id="GO:0010389">
    <property type="term" value="P:regulation of G2/M transition of mitotic cell cycle"/>
    <property type="evidence" value="ECO:0007669"/>
    <property type="project" value="TreeGrafter"/>
</dbReference>
<feature type="compositionally biased region" description="Acidic residues" evidence="15">
    <location>
        <begin position="517"/>
        <end position="533"/>
    </location>
</feature>
<organism evidence="17 18">
    <name type="scientific">Camellia sinensis</name>
    <name type="common">Tea plant</name>
    <name type="synonym">Thea sinensis</name>
    <dbReference type="NCBI Taxonomy" id="4442"/>
    <lineage>
        <taxon>Eukaryota</taxon>
        <taxon>Viridiplantae</taxon>
        <taxon>Streptophyta</taxon>
        <taxon>Embryophyta</taxon>
        <taxon>Tracheophyta</taxon>
        <taxon>Spermatophyta</taxon>
        <taxon>Magnoliopsida</taxon>
        <taxon>eudicotyledons</taxon>
        <taxon>Gunneridae</taxon>
        <taxon>Pentapetalae</taxon>
        <taxon>asterids</taxon>
        <taxon>Ericales</taxon>
        <taxon>Theaceae</taxon>
        <taxon>Camellia</taxon>
    </lineage>
</organism>
<dbReference type="Gene3D" id="1.10.510.10">
    <property type="entry name" value="Transferase(Phosphotransferase) domain 1"/>
    <property type="match status" value="2"/>
</dbReference>
<keyword evidence="6" id="KW-0808">Transferase</keyword>
<evidence type="ECO:0000256" key="4">
    <source>
        <dbReference type="ARBA" id="ARBA00022553"/>
    </source>
</evidence>
<comment type="caution">
    <text evidence="17">The sequence shown here is derived from an EMBL/GenBank/DDBJ whole genome shotgun (WGS) entry which is preliminary data.</text>
</comment>
<keyword evidence="10 14" id="KW-0067">ATP-binding</keyword>
<dbReference type="Pfam" id="PF00069">
    <property type="entry name" value="Pkinase"/>
    <property type="match status" value="3"/>
</dbReference>
<feature type="binding site" evidence="14">
    <location>
        <position position="255"/>
    </location>
    <ligand>
        <name>ATP</name>
        <dbReference type="ChEBI" id="CHEBI:30616"/>
    </ligand>
</feature>
<dbReference type="SMART" id="SM00219">
    <property type="entry name" value="TyrKc"/>
    <property type="match status" value="1"/>
</dbReference>
<keyword evidence="11" id="KW-0131">Cell cycle</keyword>
<evidence type="ECO:0000256" key="2">
    <source>
        <dbReference type="ARBA" id="ARBA00012425"/>
    </source>
</evidence>
<dbReference type="InterPro" id="IPR000719">
    <property type="entry name" value="Prot_kinase_dom"/>
</dbReference>
<proteinExistence type="inferred from homology"/>
<reference evidence="18" key="1">
    <citation type="journal article" date="2020" name="Nat. Commun.">
        <title>Genome assembly of wild tea tree DASZ reveals pedigree and selection history of tea varieties.</title>
        <authorList>
            <person name="Zhang W."/>
            <person name="Zhang Y."/>
            <person name="Qiu H."/>
            <person name="Guo Y."/>
            <person name="Wan H."/>
            <person name="Zhang X."/>
            <person name="Scossa F."/>
            <person name="Alseekh S."/>
            <person name="Zhang Q."/>
            <person name="Wang P."/>
            <person name="Xu L."/>
            <person name="Schmidt M.H."/>
            <person name="Jia X."/>
            <person name="Li D."/>
            <person name="Zhu A."/>
            <person name="Guo F."/>
            <person name="Chen W."/>
            <person name="Ni D."/>
            <person name="Usadel B."/>
            <person name="Fernie A.R."/>
            <person name="Wen W."/>
        </authorList>
    </citation>
    <scope>NUCLEOTIDE SEQUENCE [LARGE SCALE GENOMIC DNA]</scope>
    <source>
        <strain evidence="18">cv. G240</strain>
    </source>
</reference>
<dbReference type="AlphaFoldDB" id="A0A7J7H0G3"/>
<dbReference type="GO" id="GO:0051445">
    <property type="term" value="P:regulation of meiotic cell cycle"/>
    <property type="evidence" value="ECO:0007669"/>
    <property type="project" value="TreeGrafter"/>
</dbReference>
<comment type="similarity">
    <text evidence="1">Belongs to the protein kinase superfamily. CMGC Ser/Thr protein kinase family. CDC2/CDKX subfamily.</text>
</comment>
<dbReference type="GO" id="GO:0005737">
    <property type="term" value="C:cytoplasm"/>
    <property type="evidence" value="ECO:0007669"/>
    <property type="project" value="TreeGrafter"/>
</dbReference>
<dbReference type="PANTHER" id="PTHR24056:SF548">
    <property type="entry name" value="CYCLIN-DEPENDENT KINASE A-1"/>
    <property type="match status" value="1"/>
</dbReference>
<evidence type="ECO:0000256" key="5">
    <source>
        <dbReference type="ARBA" id="ARBA00022618"/>
    </source>
</evidence>
<dbReference type="GO" id="GO:0004693">
    <property type="term" value="F:cyclin-dependent protein serine/threonine kinase activity"/>
    <property type="evidence" value="ECO:0007669"/>
    <property type="project" value="TreeGrafter"/>
</dbReference>
<name>A0A7J7H0G3_CAMSI</name>
<dbReference type="GO" id="GO:0000307">
    <property type="term" value="C:cyclin-dependent protein kinase holoenzyme complex"/>
    <property type="evidence" value="ECO:0007669"/>
    <property type="project" value="TreeGrafter"/>
</dbReference>
<accession>A0A7J7H0G3</accession>
<evidence type="ECO:0000256" key="6">
    <source>
        <dbReference type="ARBA" id="ARBA00022679"/>
    </source>
</evidence>
<evidence type="ECO:0000256" key="13">
    <source>
        <dbReference type="ARBA" id="ARBA00048367"/>
    </source>
</evidence>
<dbReference type="FunFam" id="1.10.510.10:FF:000611">
    <property type="entry name" value="CMGC family protein kinase"/>
    <property type="match status" value="2"/>
</dbReference>
<dbReference type="CDD" id="cd07829">
    <property type="entry name" value="STKc_CDK_like"/>
    <property type="match status" value="1"/>
</dbReference>
<dbReference type="InterPro" id="IPR050108">
    <property type="entry name" value="CDK"/>
</dbReference>
<keyword evidence="7 14" id="KW-0547">Nucleotide-binding</keyword>
<dbReference type="EMBL" id="JACBKZ010000007">
    <property type="protein sequence ID" value="KAF5946097.1"/>
    <property type="molecule type" value="Genomic_DNA"/>
</dbReference>
<evidence type="ECO:0000256" key="9">
    <source>
        <dbReference type="ARBA" id="ARBA00022777"/>
    </source>
</evidence>
<sequence>MAKLVNWQYKKVEVIGRGADGVVYKGLDRETNQTVAIKKLHYIHCYNGVPDITIREISLLGQMDHNNIVNSREFTTPPPPRQNFLHQILLGVAYCHKRGVMHRDLKPANLLLDLNASVVKIADFGLARTFQIPIREYSPEVVTLWYRPPEILLGSRVYSTPVDVWSAGCIFAEMVMHQPLFDGHSKISHLHQIFRIMGTPDETTWPGVTSLPNYSLDFPKHNPEYEMKDVIGKGGYGVVYKGHDLKTDQIVAIKKMYASDLNNSATMQEISLLKEMEHANIVKLLEAKPNTDKGSYLIFEYLDYDLEKFMKKFPEISKNKQRIKNFMRQILSGLAYCHKLKIIHRDLRPDNLLVDREGSVVKIADFGLARKFGSPLGEYCQEVVNLRYMPPEILLGSHLYSTHVDVWSVGCIFAEMIDHQPLFNEFFEKDRLQTVHKIFRCAYATTWPGVTSLPDYIPDDFPKQDPKNLAEYVPNLEPAGVDLLSEMLRLNPARRISALDALAHAYFKNDDAAAAAAEEEEDKDNVGGDDDDP</sequence>
<keyword evidence="18" id="KW-1185">Reference proteome</keyword>
<evidence type="ECO:0000256" key="14">
    <source>
        <dbReference type="PROSITE-ProRule" id="PRU10141"/>
    </source>
</evidence>
<keyword evidence="9" id="KW-0418">Kinase</keyword>
<dbReference type="GO" id="GO:0004713">
    <property type="term" value="F:protein tyrosine kinase activity"/>
    <property type="evidence" value="ECO:0007669"/>
    <property type="project" value="InterPro"/>
</dbReference>
<evidence type="ECO:0000256" key="7">
    <source>
        <dbReference type="ARBA" id="ARBA00022741"/>
    </source>
</evidence>
<dbReference type="GO" id="GO:0005634">
    <property type="term" value="C:nucleus"/>
    <property type="evidence" value="ECO:0007669"/>
    <property type="project" value="TreeGrafter"/>
</dbReference>
<evidence type="ECO:0000256" key="15">
    <source>
        <dbReference type="SAM" id="MobiDB-lite"/>
    </source>
</evidence>
<feature type="region of interest" description="Disordered" evidence="15">
    <location>
        <begin position="513"/>
        <end position="533"/>
    </location>
</feature>
<dbReference type="EC" id="2.7.11.22" evidence="2"/>
<evidence type="ECO:0000313" key="17">
    <source>
        <dbReference type="EMBL" id="KAF5946097.1"/>
    </source>
</evidence>
<dbReference type="PROSITE" id="PS00109">
    <property type="entry name" value="PROTEIN_KINASE_TYR"/>
    <property type="match status" value="1"/>
</dbReference>
<gene>
    <name evidence="17" type="ORF">HYC85_016325</name>
</gene>
<comment type="catalytic activity">
    <reaction evidence="12">
        <text>L-threonyl-[protein] + ATP = O-phospho-L-threonyl-[protein] + ADP + H(+)</text>
        <dbReference type="Rhea" id="RHEA:46608"/>
        <dbReference type="Rhea" id="RHEA-COMP:11060"/>
        <dbReference type="Rhea" id="RHEA-COMP:11605"/>
        <dbReference type="ChEBI" id="CHEBI:15378"/>
        <dbReference type="ChEBI" id="CHEBI:30013"/>
        <dbReference type="ChEBI" id="CHEBI:30616"/>
        <dbReference type="ChEBI" id="CHEBI:61977"/>
        <dbReference type="ChEBI" id="CHEBI:456216"/>
        <dbReference type="EC" id="2.7.11.22"/>
    </reaction>
</comment>
<dbReference type="GO" id="GO:0030332">
    <property type="term" value="F:cyclin binding"/>
    <property type="evidence" value="ECO:0007669"/>
    <property type="project" value="TreeGrafter"/>
</dbReference>
<dbReference type="GO" id="GO:0010468">
    <property type="term" value="P:regulation of gene expression"/>
    <property type="evidence" value="ECO:0007669"/>
    <property type="project" value="TreeGrafter"/>
</dbReference>
<protein>
    <recommendedName>
        <fullName evidence="2">cyclin-dependent kinase</fullName>
        <ecNumber evidence="2">2.7.11.22</ecNumber>
    </recommendedName>
</protein>
<dbReference type="PANTHER" id="PTHR24056">
    <property type="entry name" value="CELL DIVISION PROTEIN KINASE"/>
    <property type="match status" value="1"/>
</dbReference>
<dbReference type="InterPro" id="IPR011009">
    <property type="entry name" value="Kinase-like_dom_sf"/>
</dbReference>
<feature type="domain" description="Protein kinase" evidence="16">
    <location>
        <begin position="225"/>
        <end position="507"/>
    </location>
</feature>
<keyword evidence="3" id="KW-0723">Serine/threonine-protein kinase</keyword>